<keyword evidence="2" id="KW-1185">Reference proteome</keyword>
<protein>
    <recommendedName>
        <fullName evidence="3">Natural product</fullName>
    </recommendedName>
</protein>
<evidence type="ECO:0000313" key="1">
    <source>
        <dbReference type="EMBL" id="MCZ4223999.1"/>
    </source>
</evidence>
<name>A0ABT4KYL2_9SPHI</name>
<accession>A0ABT4KYL2</accession>
<organism evidence="1 2">
    <name type="scientific">Pedobacter rhodius</name>
    <dbReference type="NCBI Taxonomy" id="3004098"/>
    <lineage>
        <taxon>Bacteria</taxon>
        <taxon>Pseudomonadati</taxon>
        <taxon>Bacteroidota</taxon>
        <taxon>Sphingobacteriia</taxon>
        <taxon>Sphingobacteriales</taxon>
        <taxon>Sphingobacteriaceae</taxon>
        <taxon>Pedobacter</taxon>
    </lineage>
</organism>
<dbReference type="Proteomes" id="UP001144341">
    <property type="component" value="Unassembled WGS sequence"/>
</dbReference>
<gene>
    <name evidence="1" type="ORF">O0931_11860</name>
</gene>
<reference evidence="1" key="1">
    <citation type="submission" date="2022-12" db="EMBL/GenBank/DDBJ databases">
        <title>Genome sequence of SJ11.</title>
        <authorList>
            <person name="Woo H."/>
        </authorList>
    </citation>
    <scope>NUCLEOTIDE SEQUENCE</scope>
    <source>
        <strain evidence="1">SJ11</strain>
    </source>
</reference>
<dbReference type="EMBL" id="JAPWGL010000003">
    <property type="protein sequence ID" value="MCZ4223999.1"/>
    <property type="molecule type" value="Genomic_DNA"/>
</dbReference>
<dbReference type="RefSeq" id="WP_269415794.1">
    <property type="nucleotide sequence ID" value="NZ_JAPWGL010000003.1"/>
</dbReference>
<evidence type="ECO:0000313" key="2">
    <source>
        <dbReference type="Proteomes" id="UP001144341"/>
    </source>
</evidence>
<proteinExistence type="predicted"/>
<evidence type="ECO:0008006" key="3">
    <source>
        <dbReference type="Google" id="ProtNLM"/>
    </source>
</evidence>
<sequence>MKKNESKLAQFSKQLEELTNGQLDGGFAVILSPTFNSIIIGGNEGDNTNNCNGGNCIVGCGTNTAAGCGGTVNSVAGCGVKKD</sequence>
<comment type="caution">
    <text evidence="1">The sequence shown here is derived from an EMBL/GenBank/DDBJ whole genome shotgun (WGS) entry which is preliminary data.</text>
</comment>